<reference evidence="1" key="1">
    <citation type="journal article" date="2015" name="Nature">
        <title>Complex archaea that bridge the gap between prokaryotes and eukaryotes.</title>
        <authorList>
            <person name="Spang A."/>
            <person name="Saw J.H."/>
            <person name="Jorgensen S.L."/>
            <person name="Zaremba-Niedzwiedzka K."/>
            <person name="Martijn J."/>
            <person name="Lind A.E."/>
            <person name="van Eijk R."/>
            <person name="Schleper C."/>
            <person name="Guy L."/>
            <person name="Ettema T.J."/>
        </authorList>
    </citation>
    <scope>NUCLEOTIDE SEQUENCE</scope>
</reference>
<dbReference type="EMBL" id="LAZR01004926">
    <property type="protein sequence ID" value="KKN04393.1"/>
    <property type="molecule type" value="Genomic_DNA"/>
</dbReference>
<dbReference type="AlphaFoldDB" id="A0A0F9QGH0"/>
<proteinExistence type="predicted"/>
<protein>
    <submittedName>
        <fullName evidence="1">Uncharacterized protein</fullName>
    </submittedName>
</protein>
<evidence type="ECO:0000313" key="1">
    <source>
        <dbReference type="EMBL" id="KKN04393.1"/>
    </source>
</evidence>
<gene>
    <name evidence="1" type="ORF">LCGC14_1097760</name>
</gene>
<name>A0A0F9QGH0_9ZZZZ</name>
<comment type="caution">
    <text evidence="1">The sequence shown here is derived from an EMBL/GenBank/DDBJ whole genome shotgun (WGS) entry which is preliminary data.</text>
</comment>
<organism evidence="1">
    <name type="scientific">marine sediment metagenome</name>
    <dbReference type="NCBI Taxonomy" id="412755"/>
    <lineage>
        <taxon>unclassified sequences</taxon>
        <taxon>metagenomes</taxon>
        <taxon>ecological metagenomes</taxon>
    </lineage>
</organism>
<accession>A0A0F9QGH0</accession>
<sequence>MKENTKREKAFQWVLWNVLKHNDQKLMRWWEILVRYFFMPFNTFWYYLNKHHNNIVDDYGRIIRLFGVDYNISIFRALMKPGSVIKVIKNKYGTIMIEKVDATSTSDSVGTSTL</sequence>